<evidence type="ECO:0000313" key="5">
    <source>
        <dbReference type="Ensembl" id="ENSELUP00000013091.2"/>
    </source>
</evidence>
<keyword evidence="6" id="KW-1185">Reference proteome</keyword>
<evidence type="ECO:0000256" key="1">
    <source>
        <dbReference type="ARBA" id="ARBA00009923"/>
    </source>
</evidence>
<dbReference type="InterPro" id="IPR013871">
    <property type="entry name" value="Cysteine_rich_secretory"/>
</dbReference>
<dbReference type="Ensembl" id="ENSELUT00000021541.3">
    <property type="protein sequence ID" value="ENSELUP00000013091.2"/>
    <property type="gene ID" value="ENSELUG00000013267.3"/>
</dbReference>
<sequence length="221" mass="24420">MFPQPHLCPDSPDVQAEILNEHNAFRRAVFPTASDMVKMNWSTEAATSAQAWIDTCAMAHGPPSSRMLGDYEMGENLFFTSGSKDWTDVIRAWHSEVKDYTYPNGSKNGQPIGHYTQVVWNTSYKIGCGVALCPGSLYFFGCQYYRSGNFKGVPPYKEGTPCADCPNSCENNLCTDPCPYINKYRNCAALVKANGCNNPSVNAWCPALCRCPTEIIPVGKK</sequence>
<dbReference type="InParanoid" id="A0A3P8YAI6"/>
<dbReference type="Gene3D" id="3.40.33.10">
    <property type="entry name" value="CAP"/>
    <property type="match status" value="1"/>
</dbReference>
<dbReference type="SMART" id="SM00198">
    <property type="entry name" value="SCP"/>
    <property type="match status" value="1"/>
</dbReference>
<evidence type="ECO:0000259" key="4">
    <source>
        <dbReference type="PROSITE" id="PS51670"/>
    </source>
</evidence>
<dbReference type="InterPro" id="IPR042076">
    <property type="entry name" value="Crisp-like_dom"/>
</dbReference>
<dbReference type="Pfam" id="PF08562">
    <property type="entry name" value="Crisp"/>
    <property type="match status" value="1"/>
</dbReference>
<proteinExistence type="inferred from homology"/>
<dbReference type="InterPro" id="IPR001283">
    <property type="entry name" value="CRISP-related"/>
</dbReference>
<evidence type="ECO:0000313" key="6">
    <source>
        <dbReference type="Proteomes" id="UP000265140"/>
    </source>
</evidence>
<evidence type="ECO:0000256" key="2">
    <source>
        <dbReference type="ARBA" id="ARBA00023157"/>
    </source>
</evidence>
<dbReference type="OMA" id="IWNSSYK"/>
<protein>
    <recommendedName>
        <fullName evidence="4">ShKT domain-containing protein</fullName>
    </recommendedName>
</protein>
<dbReference type="Proteomes" id="UP000265140">
    <property type="component" value="Chromosome 20"/>
</dbReference>
<feature type="domain" description="ShKT" evidence="4">
    <location>
        <begin position="178"/>
        <end position="211"/>
    </location>
</feature>
<feature type="disulfide bond" evidence="3">
    <location>
        <begin position="196"/>
        <end position="209"/>
    </location>
</feature>
<dbReference type="InterPro" id="IPR003582">
    <property type="entry name" value="ShKT_dom"/>
</dbReference>
<reference evidence="5" key="3">
    <citation type="submission" date="2025-08" db="UniProtKB">
        <authorList>
            <consortium name="Ensembl"/>
        </authorList>
    </citation>
    <scope>IDENTIFICATION</scope>
</reference>
<dbReference type="PROSITE" id="PS01009">
    <property type="entry name" value="CRISP_1"/>
    <property type="match status" value="1"/>
</dbReference>
<dbReference type="SUPFAM" id="SSF57546">
    <property type="entry name" value="Crisp domain-like"/>
    <property type="match status" value="1"/>
</dbReference>
<dbReference type="Pfam" id="PF00188">
    <property type="entry name" value="CAP"/>
    <property type="match status" value="1"/>
</dbReference>
<dbReference type="GO" id="GO:0005576">
    <property type="term" value="C:extracellular region"/>
    <property type="evidence" value="ECO:0007669"/>
    <property type="project" value="InterPro"/>
</dbReference>
<dbReference type="SUPFAM" id="SSF55797">
    <property type="entry name" value="PR-1-like"/>
    <property type="match status" value="1"/>
</dbReference>
<dbReference type="FunFam" id="3.40.33.10:FF:000005">
    <property type="entry name" value="Cysteine-rich secretory protein 2"/>
    <property type="match status" value="1"/>
</dbReference>
<dbReference type="PANTHER" id="PTHR10334">
    <property type="entry name" value="CYSTEINE-RICH SECRETORY PROTEIN-RELATED"/>
    <property type="match status" value="1"/>
</dbReference>
<dbReference type="Gene3D" id="1.10.10.740">
    <property type="entry name" value="Crisp domain"/>
    <property type="match status" value="1"/>
</dbReference>
<gene>
    <name evidence="5" type="primary">GLIPR1</name>
</gene>
<feature type="disulfide bond" evidence="3">
    <location>
        <begin position="187"/>
        <end position="205"/>
    </location>
</feature>
<dbReference type="InterPro" id="IPR018244">
    <property type="entry name" value="Allrgn_V5/Tpx1_CS"/>
</dbReference>
<reference evidence="5" key="2">
    <citation type="submission" date="2020-02" db="EMBL/GenBank/DDBJ databases">
        <title>Esox lucius (northern pike) genome, fEsoLuc1, primary haplotype.</title>
        <authorList>
            <person name="Myers G."/>
            <person name="Karagic N."/>
            <person name="Meyer A."/>
            <person name="Pippel M."/>
            <person name="Reichard M."/>
            <person name="Winkler S."/>
            <person name="Tracey A."/>
            <person name="Sims Y."/>
            <person name="Howe K."/>
            <person name="Rhie A."/>
            <person name="Formenti G."/>
            <person name="Durbin R."/>
            <person name="Fedrigo O."/>
            <person name="Jarvis E.D."/>
        </authorList>
    </citation>
    <scope>NUCLEOTIDE SEQUENCE [LARGE SCALE GENOMIC DNA]</scope>
</reference>
<accession>A0A3P8YAI6</accession>
<dbReference type="InterPro" id="IPR035940">
    <property type="entry name" value="CAP_sf"/>
</dbReference>
<dbReference type="InterPro" id="IPR014044">
    <property type="entry name" value="CAP_dom"/>
</dbReference>
<dbReference type="GeneTree" id="ENSGT00980000198854"/>
<dbReference type="AlphaFoldDB" id="A0A3P8YAI6"/>
<dbReference type="PROSITE" id="PS51670">
    <property type="entry name" value="SHKT"/>
    <property type="match status" value="1"/>
</dbReference>
<comment type="caution">
    <text evidence="3">Lacks conserved residue(s) required for the propagation of feature annotation.</text>
</comment>
<dbReference type="PROSITE" id="PS01010">
    <property type="entry name" value="CRISP_2"/>
    <property type="match status" value="1"/>
</dbReference>
<evidence type="ECO:0000256" key="3">
    <source>
        <dbReference type="PROSITE-ProRule" id="PRU01005"/>
    </source>
</evidence>
<name>A0A3P8YAI6_ESOLU</name>
<dbReference type="Bgee" id="ENSELUG00000013267">
    <property type="expression patterns" value="Expressed in ovary and 7 other cell types or tissues"/>
</dbReference>
<dbReference type="PRINTS" id="PR00837">
    <property type="entry name" value="V5TPXLIKE"/>
</dbReference>
<organism evidence="5 6">
    <name type="scientific">Esox lucius</name>
    <name type="common">Northern pike</name>
    <dbReference type="NCBI Taxonomy" id="8010"/>
    <lineage>
        <taxon>Eukaryota</taxon>
        <taxon>Metazoa</taxon>
        <taxon>Chordata</taxon>
        <taxon>Craniata</taxon>
        <taxon>Vertebrata</taxon>
        <taxon>Euteleostomi</taxon>
        <taxon>Actinopterygii</taxon>
        <taxon>Neopterygii</taxon>
        <taxon>Teleostei</taxon>
        <taxon>Protacanthopterygii</taxon>
        <taxon>Esociformes</taxon>
        <taxon>Esocidae</taxon>
        <taxon>Esox</taxon>
    </lineage>
</organism>
<comment type="similarity">
    <text evidence="1">Belongs to the CRISP family.</text>
</comment>
<keyword evidence="2 3" id="KW-1015">Disulfide bond</keyword>
<reference evidence="5" key="4">
    <citation type="submission" date="2025-09" db="UniProtKB">
        <authorList>
            <consortium name="Ensembl"/>
        </authorList>
    </citation>
    <scope>IDENTIFICATION</scope>
</reference>
<reference evidence="6" key="1">
    <citation type="journal article" date="2014" name="PLoS ONE">
        <title>The genome and linkage map of the northern pike (Esox lucius): conserved synteny revealed between the salmonid sister group and the Neoteleostei.</title>
        <authorList>
            <person name="Rondeau E.B."/>
            <person name="Minkley D.R."/>
            <person name="Leong J.S."/>
            <person name="Messmer A.M."/>
            <person name="Jantzen J.R."/>
            <person name="von Schalburg K.R."/>
            <person name="Lemon C."/>
            <person name="Bird N.H."/>
            <person name="Koop B.F."/>
        </authorList>
    </citation>
    <scope>NUCLEOTIDE SEQUENCE</scope>
</reference>